<dbReference type="Proteomes" id="UP000762676">
    <property type="component" value="Unassembled WGS sequence"/>
</dbReference>
<comment type="caution">
    <text evidence="1">The sequence shown here is derived from an EMBL/GenBank/DDBJ whole genome shotgun (WGS) entry which is preliminary data.</text>
</comment>
<dbReference type="EMBL" id="BMAT01003464">
    <property type="protein sequence ID" value="GFS26193.1"/>
    <property type="molecule type" value="Genomic_DNA"/>
</dbReference>
<evidence type="ECO:0000313" key="1">
    <source>
        <dbReference type="EMBL" id="GFS26193.1"/>
    </source>
</evidence>
<organism evidence="1 2">
    <name type="scientific">Elysia marginata</name>
    <dbReference type="NCBI Taxonomy" id="1093978"/>
    <lineage>
        <taxon>Eukaryota</taxon>
        <taxon>Metazoa</taxon>
        <taxon>Spiralia</taxon>
        <taxon>Lophotrochozoa</taxon>
        <taxon>Mollusca</taxon>
        <taxon>Gastropoda</taxon>
        <taxon>Heterobranchia</taxon>
        <taxon>Euthyneura</taxon>
        <taxon>Panpulmonata</taxon>
        <taxon>Sacoglossa</taxon>
        <taxon>Placobranchoidea</taxon>
        <taxon>Plakobranchidae</taxon>
        <taxon>Elysia</taxon>
    </lineage>
</organism>
<dbReference type="AlphaFoldDB" id="A0AAV4JTU1"/>
<keyword evidence="2" id="KW-1185">Reference proteome</keyword>
<accession>A0AAV4JTU1</accession>
<evidence type="ECO:0000313" key="2">
    <source>
        <dbReference type="Proteomes" id="UP000762676"/>
    </source>
</evidence>
<reference evidence="1 2" key="1">
    <citation type="journal article" date="2021" name="Elife">
        <title>Chloroplast acquisition without the gene transfer in kleptoplastic sea slugs, Plakobranchus ocellatus.</title>
        <authorList>
            <person name="Maeda T."/>
            <person name="Takahashi S."/>
            <person name="Yoshida T."/>
            <person name="Shimamura S."/>
            <person name="Takaki Y."/>
            <person name="Nagai Y."/>
            <person name="Toyoda A."/>
            <person name="Suzuki Y."/>
            <person name="Arimoto A."/>
            <person name="Ishii H."/>
            <person name="Satoh N."/>
            <person name="Nishiyama T."/>
            <person name="Hasebe M."/>
            <person name="Maruyama T."/>
            <person name="Minagawa J."/>
            <person name="Obokata J."/>
            <person name="Shigenobu S."/>
        </authorList>
    </citation>
    <scope>NUCLEOTIDE SEQUENCE [LARGE SCALE GENOMIC DNA]</scope>
</reference>
<proteinExistence type="predicted"/>
<protein>
    <recommendedName>
        <fullName evidence="3">Apple domain-containing protein</fullName>
    </recommendedName>
</protein>
<sequence length="239" mass="26412">MKYSLLQPAHQLVRSHVDCAGLCTQDTHCVVFGFSPGYRECVLAGVPPSLLSLTPVREISRADTLYYYEENGCTDTDAINLKPLGKCVEKLAARGYSNWLTYSAECKAANPDNRLLELSTAADFDYAVAVVLASDFFPLGKLCVGAKGKSLGIASYIMHWVTSSLPVNETLWDNVAMPTRREEDEEEEDGDDELDIEEETAAVDMCAYLEKTDAEVFFRMDECAATWSGNVSALCDRQM</sequence>
<evidence type="ECO:0008006" key="3">
    <source>
        <dbReference type="Google" id="ProtNLM"/>
    </source>
</evidence>
<gene>
    <name evidence="1" type="ORF">ElyMa_001709900</name>
</gene>
<name>A0AAV4JTU1_9GAST</name>